<dbReference type="RefSeq" id="WP_308948586.1">
    <property type="nucleotide sequence ID" value="NZ_JARXHW010000004.1"/>
</dbReference>
<gene>
    <name evidence="1" type="ORF">QEH52_03225</name>
</gene>
<name>A0ABU1AQR0_9BACT</name>
<keyword evidence="2" id="KW-1185">Reference proteome</keyword>
<accession>A0ABU1AQR0</accession>
<dbReference type="EMBL" id="JARXHW010000004">
    <property type="protein sequence ID" value="MDQ8206504.1"/>
    <property type="molecule type" value="Genomic_DNA"/>
</dbReference>
<evidence type="ECO:0000313" key="1">
    <source>
        <dbReference type="EMBL" id="MDQ8206504.1"/>
    </source>
</evidence>
<protein>
    <submittedName>
        <fullName evidence="1">Uncharacterized protein</fullName>
    </submittedName>
</protein>
<proteinExistence type="predicted"/>
<sequence length="118" mass="13378">MKPRSLRHRLEKIAKLLVTVHKHTPEVDCLINQDKGQHGHVVLDFAGSGMSRSKMNALGKDLQTKGYTFTEKNSPWLGQITYTGREEDKPTVVFTLPIVKDRLAINEETHEKSYTFGS</sequence>
<reference evidence="1 2" key="1">
    <citation type="submission" date="2023-04" db="EMBL/GenBank/DDBJ databases">
        <title>A novel bacteria isolated from coastal sediment.</title>
        <authorList>
            <person name="Liu X.-J."/>
            <person name="Du Z.-J."/>
        </authorList>
    </citation>
    <scope>NUCLEOTIDE SEQUENCE [LARGE SCALE GENOMIC DNA]</scope>
    <source>
        <strain evidence="1 2">SDUM461003</strain>
    </source>
</reference>
<comment type="caution">
    <text evidence="1">The sequence shown here is derived from an EMBL/GenBank/DDBJ whole genome shotgun (WGS) entry which is preliminary data.</text>
</comment>
<dbReference type="Proteomes" id="UP001225316">
    <property type="component" value="Unassembled WGS sequence"/>
</dbReference>
<organism evidence="1 2">
    <name type="scientific">Thalassobacterium maritimum</name>
    <dbReference type="NCBI Taxonomy" id="3041265"/>
    <lineage>
        <taxon>Bacteria</taxon>
        <taxon>Pseudomonadati</taxon>
        <taxon>Verrucomicrobiota</taxon>
        <taxon>Opitutia</taxon>
        <taxon>Puniceicoccales</taxon>
        <taxon>Coraliomargaritaceae</taxon>
        <taxon>Thalassobacterium</taxon>
    </lineage>
</organism>
<evidence type="ECO:0000313" key="2">
    <source>
        <dbReference type="Proteomes" id="UP001225316"/>
    </source>
</evidence>